<dbReference type="AlphaFoldDB" id="A0A5B7YA59"/>
<dbReference type="KEGG" id="salk:FBQ74_01435"/>
<dbReference type="OrthoDB" id="5368544at2"/>
<proteinExistence type="predicted"/>
<feature type="signal peptide" evidence="1">
    <location>
        <begin position="1"/>
        <end position="22"/>
    </location>
</feature>
<reference evidence="2 3" key="1">
    <citation type="submission" date="2019-04" db="EMBL/GenBank/DDBJ databases">
        <title>Salinimonas iocasae sp. nov., a halophilic bacterium isolated from the outer tube casing of tubeworms in Okinawa Trough.</title>
        <authorList>
            <person name="Zhang H."/>
            <person name="Wang H."/>
            <person name="Li C."/>
        </authorList>
    </citation>
    <scope>NUCLEOTIDE SEQUENCE [LARGE SCALE GENOMIC DNA]</scope>
    <source>
        <strain evidence="2 3">KX18D6</strain>
    </source>
</reference>
<dbReference type="EMBL" id="CP039852">
    <property type="protein sequence ID" value="QCZ92216.1"/>
    <property type="molecule type" value="Genomic_DNA"/>
</dbReference>
<sequence length="129" mass="13354">MNIIKKHALAIAALLLAIPAHAEIAVIVNNGGASLSQDEVSQVFLGKNKSMTPVMAEGSASDEFIEKVLSRSPSQFKAYWAKLAFTGGGRPPQTSSASDVVSKVASDAKTIGVVDAGAVTGDVKVLFKL</sequence>
<dbReference type="SUPFAM" id="SSF53850">
    <property type="entry name" value="Periplasmic binding protein-like II"/>
    <property type="match status" value="1"/>
</dbReference>
<dbReference type="Gene3D" id="3.40.190.10">
    <property type="entry name" value="Periplasmic binding protein-like II"/>
    <property type="match status" value="1"/>
</dbReference>
<feature type="chain" id="PRO_5022981546" evidence="1">
    <location>
        <begin position="23"/>
        <end position="129"/>
    </location>
</feature>
<accession>A0A5B7YA59</accession>
<name>A0A5B7YA59_9ALTE</name>
<dbReference type="Proteomes" id="UP000304912">
    <property type="component" value="Chromosome"/>
</dbReference>
<protein>
    <submittedName>
        <fullName evidence="2">Phosphate ABC transporter substrate-binding protein</fullName>
    </submittedName>
</protein>
<evidence type="ECO:0000313" key="3">
    <source>
        <dbReference type="Proteomes" id="UP000304912"/>
    </source>
</evidence>
<gene>
    <name evidence="2" type="ORF">FBQ74_01435</name>
</gene>
<organism evidence="2 3">
    <name type="scientific">Salinimonas iocasae</name>
    <dbReference type="NCBI Taxonomy" id="2572577"/>
    <lineage>
        <taxon>Bacteria</taxon>
        <taxon>Pseudomonadati</taxon>
        <taxon>Pseudomonadota</taxon>
        <taxon>Gammaproteobacteria</taxon>
        <taxon>Alteromonadales</taxon>
        <taxon>Alteromonadaceae</taxon>
        <taxon>Alteromonas/Salinimonas group</taxon>
        <taxon>Salinimonas</taxon>
    </lineage>
</organism>
<dbReference type="RefSeq" id="WP_139754978.1">
    <property type="nucleotide sequence ID" value="NZ_CP039852.1"/>
</dbReference>
<evidence type="ECO:0000256" key="1">
    <source>
        <dbReference type="SAM" id="SignalP"/>
    </source>
</evidence>
<evidence type="ECO:0000313" key="2">
    <source>
        <dbReference type="EMBL" id="QCZ92216.1"/>
    </source>
</evidence>
<keyword evidence="3" id="KW-1185">Reference proteome</keyword>
<keyword evidence="1" id="KW-0732">Signal</keyword>